<proteinExistence type="predicted"/>
<dbReference type="KEGG" id="asem:NNL22_14645"/>
<keyword evidence="3" id="KW-1185">Reference proteome</keyword>
<evidence type="ECO:0000259" key="1">
    <source>
        <dbReference type="PROSITE" id="PS51736"/>
    </source>
</evidence>
<dbReference type="GO" id="GO:0000150">
    <property type="term" value="F:DNA strand exchange activity"/>
    <property type="evidence" value="ECO:0007669"/>
    <property type="project" value="InterPro"/>
</dbReference>
<accession>A0A9E8HGI6</accession>
<dbReference type="CDD" id="cd00338">
    <property type="entry name" value="Ser_Recombinase"/>
    <property type="match status" value="1"/>
</dbReference>
<dbReference type="SUPFAM" id="SSF53041">
    <property type="entry name" value="Resolvase-like"/>
    <property type="match status" value="1"/>
</dbReference>
<dbReference type="PROSITE" id="PS51736">
    <property type="entry name" value="RECOMBINASES_3"/>
    <property type="match status" value="1"/>
</dbReference>
<dbReference type="InterPro" id="IPR050639">
    <property type="entry name" value="SSR_resolvase"/>
</dbReference>
<dbReference type="PANTHER" id="PTHR30461">
    <property type="entry name" value="DNA-INVERTASE FROM LAMBDOID PROPHAGE"/>
    <property type="match status" value="1"/>
</dbReference>
<dbReference type="SMART" id="SM00857">
    <property type="entry name" value="Resolvase"/>
    <property type="match status" value="1"/>
</dbReference>
<dbReference type="Gene3D" id="3.40.50.1390">
    <property type="entry name" value="Resolvase, N-terminal catalytic domain"/>
    <property type="match status" value="1"/>
</dbReference>
<dbReference type="PANTHER" id="PTHR30461:SF23">
    <property type="entry name" value="DNA RECOMBINASE-RELATED"/>
    <property type="match status" value="1"/>
</dbReference>
<gene>
    <name evidence="2" type="ORF">NNL22_14645</name>
</gene>
<dbReference type="RefSeq" id="WP_251811151.1">
    <property type="nucleotide sequence ID" value="NZ_CP101527.1"/>
</dbReference>
<evidence type="ECO:0000313" key="2">
    <source>
        <dbReference type="EMBL" id="UZW74248.1"/>
    </source>
</evidence>
<dbReference type="InterPro" id="IPR036162">
    <property type="entry name" value="Resolvase-like_N_sf"/>
</dbReference>
<dbReference type="Proteomes" id="UP001164472">
    <property type="component" value="Chromosome"/>
</dbReference>
<reference evidence="2" key="1">
    <citation type="submission" date="2022-07" db="EMBL/GenBank/DDBJ databases">
        <title>Alkalimarinus sp. nov., isolated from gut of a Alitta virens.</title>
        <authorList>
            <person name="Yang A.I."/>
            <person name="Shin N.-R."/>
        </authorList>
    </citation>
    <scope>NUCLEOTIDE SEQUENCE</scope>
    <source>
        <strain evidence="2">FA028</strain>
    </source>
</reference>
<organism evidence="2 3">
    <name type="scientific">Alkalimarinus sediminis</name>
    <dbReference type="NCBI Taxonomy" id="1632866"/>
    <lineage>
        <taxon>Bacteria</taxon>
        <taxon>Pseudomonadati</taxon>
        <taxon>Pseudomonadota</taxon>
        <taxon>Gammaproteobacteria</taxon>
        <taxon>Alteromonadales</taxon>
        <taxon>Alteromonadaceae</taxon>
        <taxon>Alkalimarinus</taxon>
    </lineage>
</organism>
<dbReference type="AlphaFoldDB" id="A0A9E8HGI6"/>
<sequence>MLGTNTKIVNVCICVSESLSIKHCAIYSRSSVEKDSRDPFDSVGAQFMACAEFIGSQVGKGWRLVDTIYEDRGYSDSHMRRAGFRALLSDIKFGLIDVVVVHRLDRLTRRLADFQQIMSELNAHDVPVVSVTQQIDMSHHVGRLATNIITSFAEFEWEMVGQRVKEK</sequence>
<evidence type="ECO:0000313" key="3">
    <source>
        <dbReference type="Proteomes" id="UP001164472"/>
    </source>
</evidence>
<name>A0A9E8HGI6_9ALTE</name>
<protein>
    <submittedName>
        <fullName evidence="2">Recombinase family protein</fullName>
    </submittedName>
</protein>
<feature type="domain" description="Resolvase/invertase-type recombinase catalytic" evidence="1">
    <location>
        <begin position="23"/>
        <end position="167"/>
    </location>
</feature>
<dbReference type="InterPro" id="IPR006119">
    <property type="entry name" value="Resolv_N"/>
</dbReference>
<dbReference type="EMBL" id="CP101527">
    <property type="protein sequence ID" value="UZW74248.1"/>
    <property type="molecule type" value="Genomic_DNA"/>
</dbReference>
<dbReference type="Pfam" id="PF00239">
    <property type="entry name" value="Resolvase"/>
    <property type="match status" value="1"/>
</dbReference>
<dbReference type="GO" id="GO:0003677">
    <property type="term" value="F:DNA binding"/>
    <property type="evidence" value="ECO:0007669"/>
    <property type="project" value="InterPro"/>
</dbReference>